<evidence type="ECO:0000313" key="3">
    <source>
        <dbReference type="Proteomes" id="UP001151760"/>
    </source>
</evidence>
<accession>A0ABQ4YVI4</accession>
<reference evidence="2" key="2">
    <citation type="submission" date="2022-01" db="EMBL/GenBank/DDBJ databases">
        <authorList>
            <person name="Yamashiro T."/>
            <person name="Shiraishi A."/>
            <person name="Satake H."/>
            <person name="Nakayama K."/>
        </authorList>
    </citation>
    <scope>NUCLEOTIDE SEQUENCE</scope>
</reference>
<name>A0ABQ4YVI4_9ASTR</name>
<evidence type="ECO:0000259" key="1">
    <source>
        <dbReference type="Pfam" id="PF10551"/>
    </source>
</evidence>
<organism evidence="2 3">
    <name type="scientific">Tanacetum coccineum</name>
    <dbReference type="NCBI Taxonomy" id="301880"/>
    <lineage>
        <taxon>Eukaryota</taxon>
        <taxon>Viridiplantae</taxon>
        <taxon>Streptophyta</taxon>
        <taxon>Embryophyta</taxon>
        <taxon>Tracheophyta</taxon>
        <taxon>Spermatophyta</taxon>
        <taxon>Magnoliopsida</taxon>
        <taxon>eudicotyledons</taxon>
        <taxon>Gunneridae</taxon>
        <taxon>Pentapetalae</taxon>
        <taxon>asterids</taxon>
        <taxon>campanulids</taxon>
        <taxon>Asterales</taxon>
        <taxon>Asteraceae</taxon>
        <taxon>Asteroideae</taxon>
        <taxon>Anthemideae</taxon>
        <taxon>Anthemidinae</taxon>
        <taxon>Tanacetum</taxon>
    </lineage>
</organism>
<reference evidence="2" key="1">
    <citation type="journal article" date="2022" name="Int. J. Mol. Sci.">
        <title>Draft Genome of Tanacetum Coccineum: Genomic Comparison of Closely Related Tanacetum-Family Plants.</title>
        <authorList>
            <person name="Yamashiro T."/>
            <person name="Shiraishi A."/>
            <person name="Nakayama K."/>
            <person name="Satake H."/>
        </authorList>
    </citation>
    <scope>NUCLEOTIDE SEQUENCE</scope>
</reference>
<feature type="domain" description="MULE transposase" evidence="1">
    <location>
        <begin position="152"/>
        <end position="245"/>
    </location>
</feature>
<gene>
    <name evidence="2" type="ORF">Tco_0747527</name>
</gene>
<keyword evidence="3" id="KW-1185">Reference proteome</keyword>
<dbReference type="InterPro" id="IPR018289">
    <property type="entry name" value="MULE_transposase_dom"/>
</dbReference>
<comment type="caution">
    <text evidence="2">The sequence shown here is derived from an EMBL/GenBank/DDBJ whole genome shotgun (WGS) entry which is preliminary data.</text>
</comment>
<dbReference type="PANTHER" id="PTHR31973">
    <property type="entry name" value="POLYPROTEIN, PUTATIVE-RELATED"/>
    <property type="match status" value="1"/>
</dbReference>
<dbReference type="PANTHER" id="PTHR31973:SF187">
    <property type="entry name" value="MUTATOR TRANSPOSASE MUDRA PROTEIN"/>
    <property type="match status" value="1"/>
</dbReference>
<dbReference type="Pfam" id="PF10551">
    <property type="entry name" value="MULE"/>
    <property type="match status" value="1"/>
</dbReference>
<sequence length="266" mass="30251">MPLSPHHHHGPHLTTTAPWFCKSFYNINLKRIELITTSYCPGVLGGDTGNGSTYFYITARVFLEETPVTRVHILYITAQVFLEGTPLGEKFLNVKKFKECLTYYAMANEFLLWFERNNKDKIVAKHGQRKETIMDPSQGLIDGSKIGYRRIIALDGCFLKKPNTGEILTAVGRGGNNHIFPVAWAVVSVENKDNWSWFLELLADDLELTNGIGLTLMSDQLKRLIKEVKDVMPHVEHQECARHIYEGFKNLGNFLDSFKSFLPTTV</sequence>
<protein>
    <submittedName>
        <fullName evidence="2">Pentatricopeptide repeat-containing protein</fullName>
    </submittedName>
</protein>
<dbReference type="EMBL" id="BQNB010010713">
    <property type="protein sequence ID" value="GJS80986.1"/>
    <property type="molecule type" value="Genomic_DNA"/>
</dbReference>
<dbReference type="Proteomes" id="UP001151760">
    <property type="component" value="Unassembled WGS sequence"/>
</dbReference>
<proteinExistence type="predicted"/>
<evidence type="ECO:0000313" key="2">
    <source>
        <dbReference type="EMBL" id="GJS80986.1"/>
    </source>
</evidence>